<feature type="binding site" evidence="9 13">
    <location>
        <position position="41"/>
    </location>
    <ligand>
        <name>Mn(2+)</name>
        <dbReference type="ChEBI" id="CHEBI:29035"/>
        <label>2</label>
    </ligand>
</feature>
<comment type="cofactor">
    <cofactor evidence="9">
        <name>Mn(2+)</name>
        <dbReference type="ChEBI" id="CHEBI:29035"/>
    </cofactor>
    <text evidence="9">Binds 2 manganese ions per subunit.</text>
</comment>
<feature type="active site" description="Phosphoserine intermediate" evidence="9 11">
    <location>
        <position position="92"/>
    </location>
</feature>
<evidence type="ECO:0000313" key="18">
    <source>
        <dbReference type="Proteomes" id="UP000230078"/>
    </source>
</evidence>
<feature type="signal peptide" evidence="14">
    <location>
        <begin position="1"/>
        <end position="26"/>
    </location>
</feature>
<dbReference type="InterPro" id="IPR036646">
    <property type="entry name" value="PGAM_B_sf"/>
</dbReference>
<evidence type="ECO:0000256" key="14">
    <source>
        <dbReference type="SAM" id="SignalP"/>
    </source>
</evidence>
<comment type="caution">
    <text evidence="17">The sequence shown here is derived from an EMBL/GenBank/DDBJ whole genome shotgun (WGS) entry which is preliminary data.</text>
</comment>
<keyword evidence="5 9" id="KW-0479">Metal-binding</keyword>
<dbReference type="GO" id="GO:0030145">
    <property type="term" value="F:manganese ion binding"/>
    <property type="evidence" value="ECO:0007669"/>
    <property type="project" value="UniProtKB-UniRule"/>
</dbReference>
<evidence type="ECO:0000256" key="4">
    <source>
        <dbReference type="ARBA" id="ARBA00008819"/>
    </source>
</evidence>
<dbReference type="AlphaFoldDB" id="A0A2M7V461"/>
<comment type="similarity">
    <text evidence="4 9">Belongs to the BPG-independent phosphoglycerate mutase family.</text>
</comment>
<comment type="function">
    <text evidence="2 9">Catalyzes the interconversion of 2-phosphoglycerate and 3-phosphoglycerate.</text>
</comment>
<proteinExistence type="inferred from homology"/>
<dbReference type="PANTHER" id="PTHR31637:SF0">
    <property type="entry name" value="2,3-BISPHOSPHOGLYCERATE-INDEPENDENT PHOSPHOGLYCERATE MUTASE"/>
    <property type="match status" value="1"/>
</dbReference>
<dbReference type="PANTHER" id="PTHR31637">
    <property type="entry name" value="2,3-BISPHOSPHOGLYCERATE-INDEPENDENT PHOSPHOGLYCERATE MUTASE"/>
    <property type="match status" value="1"/>
</dbReference>
<dbReference type="InterPro" id="IPR017850">
    <property type="entry name" value="Alkaline_phosphatase_core_sf"/>
</dbReference>
<evidence type="ECO:0000256" key="8">
    <source>
        <dbReference type="ARBA" id="ARBA00023235"/>
    </source>
</evidence>
<evidence type="ECO:0000256" key="2">
    <source>
        <dbReference type="ARBA" id="ARBA00002315"/>
    </source>
</evidence>
<feature type="chain" id="PRO_5014734253" description="2,3-bisphosphoglycerate-independent phosphoglycerate mutase" evidence="14">
    <location>
        <begin position="27"/>
        <end position="545"/>
    </location>
</feature>
<evidence type="ECO:0000256" key="6">
    <source>
        <dbReference type="ARBA" id="ARBA00023152"/>
    </source>
</evidence>
<keyword evidence="6 9" id="KW-0324">Glycolysis</keyword>
<protein>
    <recommendedName>
        <fullName evidence="9 10">2,3-bisphosphoglycerate-independent phosphoglycerate mutase</fullName>
        <shortName evidence="9">BPG-independent PGAM</shortName>
        <shortName evidence="9">Phosphoglyceromutase</shortName>
        <shortName evidence="9">iPGM</shortName>
        <ecNumber evidence="9 10">5.4.2.12</ecNumber>
    </recommendedName>
</protein>
<evidence type="ECO:0000256" key="5">
    <source>
        <dbReference type="ARBA" id="ARBA00022723"/>
    </source>
</evidence>
<evidence type="ECO:0000256" key="10">
    <source>
        <dbReference type="NCBIfam" id="TIGR01307"/>
    </source>
</evidence>
<dbReference type="Gene3D" id="3.40.720.10">
    <property type="entry name" value="Alkaline Phosphatase, subunit A"/>
    <property type="match status" value="1"/>
</dbReference>
<dbReference type="FunFam" id="3.40.1450.10:FF:000002">
    <property type="entry name" value="2,3-bisphosphoglycerate-independent phosphoglycerate mutase"/>
    <property type="match status" value="1"/>
</dbReference>
<dbReference type="PIRSF" id="PIRSF001492">
    <property type="entry name" value="IPGAM"/>
    <property type="match status" value="1"/>
</dbReference>
<feature type="binding site" evidence="9 13">
    <location>
        <position position="436"/>
    </location>
    <ligand>
        <name>Mn(2+)</name>
        <dbReference type="ChEBI" id="CHEBI:29035"/>
        <label>1</label>
    </ligand>
</feature>
<feature type="binding site" evidence="9 12">
    <location>
        <position position="220"/>
    </location>
    <ligand>
        <name>substrate</name>
    </ligand>
</feature>
<keyword evidence="7 9" id="KW-0464">Manganese</keyword>
<feature type="binding site" evidence="9 13">
    <location>
        <position position="92"/>
    </location>
    <ligand>
        <name>Mn(2+)</name>
        <dbReference type="ChEBI" id="CHEBI:29035"/>
        <label>2</label>
    </ligand>
</feature>
<dbReference type="InterPro" id="IPR011258">
    <property type="entry name" value="BPG-indep_PGM_N"/>
</dbReference>
<dbReference type="InterPro" id="IPR006124">
    <property type="entry name" value="Metalloenzyme"/>
</dbReference>
<comment type="catalytic activity">
    <reaction evidence="1 9">
        <text>(2R)-2-phosphoglycerate = (2R)-3-phosphoglycerate</text>
        <dbReference type="Rhea" id="RHEA:15901"/>
        <dbReference type="ChEBI" id="CHEBI:58272"/>
        <dbReference type="ChEBI" id="CHEBI:58289"/>
        <dbReference type="EC" id="5.4.2.12"/>
    </reaction>
</comment>
<dbReference type="GO" id="GO:0004619">
    <property type="term" value="F:phosphoglycerate mutase activity"/>
    <property type="evidence" value="ECO:0007669"/>
    <property type="project" value="UniProtKB-UniRule"/>
</dbReference>
<dbReference type="NCBIfam" id="TIGR01307">
    <property type="entry name" value="pgm_bpd_ind"/>
    <property type="match status" value="1"/>
</dbReference>
<feature type="binding site" evidence="9 13">
    <location>
        <position position="478"/>
    </location>
    <ligand>
        <name>Mn(2+)</name>
        <dbReference type="ChEBI" id="CHEBI:29035"/>
        <label>2</label>
    </ligand>
</feature>
<feature type="binding site" evidence="9 12">
    <location>
        <position position="214"/>
    </location>
    <ligand>
        <name>substrate</name>
    </ligand>
</feature>
<evidence type="ECO:0000313" key="17">
    <source>
        <dbReference type="EMBL" id="PIZ93304.1"/>
    </source>
</evidence>
<dbReference type="CDD" id="cd16010">
    <property type="entry name" value="iPGM"/>
    <property type="match status" value="1"/>
</dbReference>
<evidence type="ECO:0000256" key="3">
    <source>
        <dbReference type="ARBA" id="ARBA00004798"/>
    </source>
</evidence>
<evidence type="ECO:0000259" key="15">
    <source>
        <dbReference type="Pfam" id="PF01676"/>
    </source>
</evidence>
<evidence type="ECO:0000256" key="9">
    <source>
        <dbReference type="HAMAP-Rule" id="MF_01038"/>
    </source>
</evidence>
<feature type="domain" description="Metalloenzyme" evidence="15">
    <location>
        <begin position="34"/>
        <end position="533"/>
    </location>
</feature>
<dbReference type="Pfam" id="PF01676">
    <property type="entry name" value="Metalloenzyme"/>
    <property type="match status" value="1"/>
</dbReference>
<reference evidence="18" key="1">
    <citation type="submission" date="2017-09" db="EMBL/GenBank/DDBJ databases">
        <title>Depth-based differentiation of microbial function through sediment-hosted aquifers and enrichment of novel symbionts in the deep terrestrial subsurface.</title>
        <authorList>
            <person name="Probst A.J."/>
            <person name="Ladd B."/>
            <person name="Jarett J.K."/>
            <person name="Geller-Mcgrath D.E."/>
            <person name="Sieber C.M.K."/>
            <person name="Emerson J.B."/>
            <person name="Anantharaman K."/>
            <person name="Thomas B.C."/>
            <person name="Malmstrom R."/>
            <person name="Stieglmeier M."/>
            <person name="Klingl A."/>
            <person name="Woyke T."/>
            <person name="Ryan C.M."/>
            <person name="Banfield J.F."/>
        </authorList>
    </citation>
    <scope>NUCLEOTIDE SEQUENCE [LARGE SCALE GENOMIC DNA]</scope>
</reference>
<accession>A0A2M7V461</accession>
<evidence type="ECO:0000256" key="13">
    <source>
        <dbReference type="PIRSR" id="PIRSR001492-3"/>
    </source>
</evidence>
<name>A0A2M7V461_9BACT</name>
<feature type="binding site" evidence="9 12">
    <location>
        <position position="369"/>
    </location>
    <ligand>
        <name>substrate</name>
    </ligand>
</feature>
<evidence type="ECO:0000256" key="1">
    <source>
        <dbReference type="ARBA" id="ARBA00000370"/>
    </source>
</evidence>
<dbReference type="UniPathway" id="UPA00109">
    <property type="reaction ID" value="UER00186"/>
</dbReference>
<dbReference type="HAMAP" id="MF_01038">
    <property type="entry name" value="GpmI"/>
    <property type="match status" value="1"/>
</dbReference>
<keyword evidence="8 9" id="KW-0413">Isomerase</keyword>
<dbReference type="InterPro" id="IPR005995">
    <property type="entry name" value="Pgm_bpd_ind"/>
</dbReference>
<dbReference type="Pfam" id="PF06415">
    <property type="entry name" value="iPGM_N"/>
    <property type="match status" value="1"/>
</dbReference>
<dbReference type="SUPFAM" id="SSF64158">
    <property type="entry name" value="2,3-Bisphosphoglycerate-independent phosphoglycerate mutase, substrate-binding domain"/>
    <property type="match status" value="1"/>
</dbReference>
<organism evidence="17 18">
    <name type="scientific">Candidatus Magasanikbacteria bacterium CG_4_10_14_0_2_um_filter_41_31</name>
    <dbReference type="NCBI Taxonomy" id="1974639"/>
    <lineage>
        <taxon>Bacteria</taxon>
        <taxon>Candidatus Magasanikiibacteriota</taxon>
    </lineage>
</organism>
<dbReference type="EC" id="5.4.2.12" evidence="9 10"/>
<dbReference type="SUPFAM" id="SSF53649">
    <property type="entry name" value="Alkaline phosphatase-like"/>
    <property type="match status" value="1"/>
</dbReference>
<feature type="binding site" evidence="9 13">
    <location>
        <position position="440"/>
    </location>
    <ligand>
        <name>Mn(2+)</name>
        <dbReference type="ChEBI" id="CHEBI:29035"/>
        <label>1</label>
    </ligand>
</feature>
<evidence type="ECO:0000259" key="16">
    <source>
        <dbReference type="Pfam" id="PF06415"/>
    </source>
</evidence>
<feature type="binding site" evidence="9 12">
    <location>
        <begin position="290"/>
        <end position="293"/>
    </location>
    <ligand>
        <name>substrate</name>
    </ligand>
</feature>
<gene>
    <name evidence="9" type="primary">gpmI</name>
    <name evidence="17" type="ORF">COX83_02325</name>
</gene>
<evidence type="ECO:0000256" key="11">
    <source>
        <dbReference type="PIRSR" id="PIRSR001492-1"/>
    </source>
</evidence>
<dbReference type="GO" id="GO:0005737">
    <property type="term" value="C:cytoplasm"/>
    <property type="evidence" value="ECO:0007669"/>
    <property type="project" value="InterPro"/>
</dbReference>
<comment type="pathway">
    <text evidence="3 9">Carbohydrate degradation; glycolysis; pyruvate from D-glyceraldehyde 3-phosphate: step 3/5.</text>
</comment>
<keyword evidence="14" id="KW-0732">Signal</keyword>
<evidence type="ECO:0000256" key="7">
    <source>
        <dbReference type="ARBA" id="ARBA00023211"/>
    </source>
</evidence>
<dbReference type="Gene3D" id="3.40.1450.10">
    <property type="entry name" value="BPG-independent phosphoglycerate mutase, domain B"/>
    <property type="match status" value="1"/>
</dbReference>
<dbReference type="GO" id="GO:0006096">
    <property type="term" value="P:glycolytic process"/>
    <property type="evidence" value="ECO:0007669"/>
    <property type="project" value="UniProtKB-UniRule"/>
</dbReference>
<feature type="domain" description="BPG-independent PGAM N-terminal" evidence="16">
    <location>
        <begin position="112"/>
        <end position="331"/>
    </location>
</feature>
<sequence length="545" mass="61181">MKSYKKRQCSCLFFIVFFCYTTSTMNHIPAKHPPTVLMILDGFGLADETEPGNAITKKTAPNIFLYMEKYSSTTLTAHGVDVGLFPDQEGNSEAGHFNIGAGRVVEQDIVRISDAITDGTFFKNQAFRDALHHTKKYNTAVHVMGLMTDGQSAHAHPDHLYSLLKFFREEGQKKVYLHLFTDGRDSPPHSAFTFLKLLREQMVGQEKIATIMGRFYAMDRAKLWERTEAAYNTMVLGQGHCTATNAEEAIAEAYNRGETDEYVCPTVITEEGKPIAKIQDNDVIFFFNARSDRARQITKAFVQKDFVKHNPGAFTRKKYPKNMRFVAMTDFGPDLDSVLTAFPSPDIDHSLAKAIGEHRKQLYISETEKYAHVTYFINGGYPEPIDGEVRELIKSPKKYSYADQPEMHAKQLTDRIVEYIDAGTYDFVTVNYPNADMVGHTGDFTAAKKAVSFLDAQVKRVVDIVLEHDGQVLITADHGNAEQMINFKTGGVLTQHTANPVPCILIKKSKKSIPMHTGKLADVAPTLLKMMNITSPKEMTGRPLY</sequence>
<feature type="binding site" evidence="9 13">
    <location>
        <position position="496"/>
    </location>
    <ligand>
        <name>Mn(2+)</name>
        <dbReference type="ChEBI" id="CHEBI:29035"/>
        <label>1</label>
    </ligand>
</feature>
<feature type="binding site" evidence="9 12">
    <location>
        <begin position="184"/>
        <end position="185"/>
    </location>
    <ligand>
        <name>substrate</name>
    </ligand>
</feature>
<dbReference type="EMBL" id="PFPI01000030">
    <property type="protein sequence ID" value="PIZ93304.1"/>
    <property type="molecule type" value="Genomic_DNA"/>
</dbReference>
<dbReference type="Proteomes" id="UP000230078">
    <property type="component" value="Unassembled WGS sequence"/>
</dbReference>
<dbReference type="GO" id="GO:0006007">
    <property type="term" value="P:glucose catabolic process"/>
    <property type="evidence" value="ECO:0007669"/>
    <property type="project" value="InterPro"/>
</dbReference>
<evidence type="ECO:0000256" key="12">
    <source>
        <dbReference type="PIRSR" id="PIRSR001492-2"/>
    </source>
</evidence>
<feature type="binding site" evidence="9 13">
    <location>
        <position position="477"/>
    </location>
    <ligand>
        <name>Mn(2+)</name>
        <dbReference type="ChEBI" id="CHEBI:29035"/>
        <label>2</label>
    </ligand>
</feature>
<feature type="binding site" evidence="9 12">
    <location>
        <position position="154"/>
    </location>
    <ligand>
        <name>substrate</name>
    </ligand>
</feature>
<comment type="subunit">
    <text evidence="9">Monomer.</text>
</comment>